<dbReference type="RefSeq" id="WP_132278494.1">
    <property type="nucleotide sequence ID" value="NZ_JAOBST010000017.1"/>
</dbReference>
<evidence type="ECO:0000259" key="5">
    <source>
        <dbReference type="Pfam" id="PF02836"/>
    </source>
</evidence>
<feature type="domain" description="Glycoside hydrolase family 2 immunoglobulin-like beta-sandwich" evidence="4">
    <location>
        <begin position="188"/>
        <end position="273"/>
    </location>
</feature>
<keyword evidence="2 7" id="KW-0378">Hydrolase</keyword>
<feature type="domain" description="Glycosyl hydrolases family 2 sugar binding" evidence="6">
    <location>
        <begin position="79"/>
        <end position="181"/>
    </location>
</feature>
<proteinExistence type="inferred from homology"/>
<dbReference type="InterPro" id="IPR013783">
    <property type="entry name" value="Ig-like_fold"/>
</dbReference>
<dbReference type="Gene3D" id="2.60.120.260">
    <property type="entry name" value="Galactose-binding domain-like"/>
    <property type="match status" value="1"/>
</dbReference>
<dbReference type="SUPFAM" id="SSF51445">
    <property type="entry name" value="(Trans)glycosidases"/>
    <property type="match status" value="1"/>
</dbReference>
<comment type="similarity">
    <text evidence="1">Belongs to the glycosyl hydrolase 2 family.</text>
</comment>
<dbReference type="InterPro" id="IPR006102">
    <property type="entry name" value="Ig-like_GH2"/>
</dbReference>
<dbReference type="Proteomes" id="UP000295710">
    <property type="component" value="Unassembled WGS sequence"/>
</dbReference>
<evidence type="ECO:0000256" key="3">
    <source>
        <dbReference type="ARBA" id="ARBA00023295"/>
    </source>
</evidence>
<dbReference type="PANTHER" id="PTHR42732:SF2">
    <property type="entry name" value="BETA-MANNOSIDASE"/>
    <property type="match status" value="1"/>
</dbReference>
<keyword evidence="8" id="KW-1185">Reference proteome</keyword>
<dbReference type="Gene3D" id="3.20.20.80">
    <property type="entry name" value="Glycosidases"/>
    <property type="match status" value="1"/>
</dbReference>
<dbReference type="AlphaFoldDB" id="A0A4R4FCC6"/>
<dbReference type="InterPro" id="IPR017853">
    <property type="entry name" value="GH"/>
</dbReference>
<accession>A0A4R4FCC6</accession>
<feature type="domain" description="Glycoside hydrolase family 2 catalytic" evidence="5">
    <location>
        <begin position="309"/>
        <end position="453"/>
    </location>
</feature>
<name>A0A4R4FCC6_9FIRM</name>
<dbReference type="GO" id="GO:0005975">
    <property type="term" value="P:carbohydrate metabolic process"/>
    <property type="evidence" value="ECO:0007669"/>
    <property type="project" value="InterPro"/>
</dbReference>
<organism evidence="7 8">
    <name type="scientific">Extibacter muris</name>
    <dbReference type="NCBI Taxonomy" id="1796622"/>
    <lineage>
        <taxon>Bacteria</taxon>
        <taxon>Bacillati</taxon>
        <taxon>Bacillota</taxon>
        <taxon>Clostridia</taxon>
        <taxon>Lachnospirales</taxon>
        <taxon>Lachnospiraceae</taxon>
        <taxon>Extibacter</taxon>
    </lineage>
</organism>
<dbReference type="Gene3D" id="2.60.40.10">
    <property type="entry name" value="Immunoglobulins"/>
    <property type="match status" value="1"/>
</dbReference>
<protein>
    <submittedName>
        <fullName evidence="7">Glycoside hydrolase family 2</fullName>
    </submittedName>
</protein>
<evidence type="ECO:0000256" key="2">
    <source>
        <dbReference type="ARBA" id="ARBA00022801"/>
    </source>
</evidence>
<dbReference type="InterPro" id="IPR006104">
    <property type="entry name" value="Glyco_hydro_2_N"/>
</dbReference>
<dbReference type="Pfam" id="PF02836">
    <property type="entry name" value="Glyco_hydro_2_C"/>
    <property type="match status" value="1"/>
</dbReference>
<dbReference type="Pfam" id="PF00703">
    <property type="entry name" value="Glyco_hydro_2"/>
    <property type="match status" value="1"/>
</dbReference>
<dbReference type="InterPro" id="IPR051913">
    <property type="entry name" value="GH2_Domain-Containing"/>
</dbReference>
<keyword evidence="3" id="KW-0326">Glycosidase</keyword>
<dbReference type="GO" id="GO:0004553">
    <property type="term" value="F:hydrolase activity, hydrolyzing O-glycosyl compounds"/>
    <property type="evidence" value="ECO:0007669"/>
    <property type="project" value="InterPro"/>
</dbReference>
<dbReference type="SUPFAM" id="SSF49785">
    <property type="entry name" value="Galactose-binding domain-like"/>
    <property type="match status" value="1"/>
</dbReference>
<reference evidence="7 8" key="1">
    <citation type="journal article" date="2016" name="Nat. Microbiol.">
        <title>The Mouse Intestinal Bacterial Collection (miBC) provides host-specific insight into cultured diversity and functional potential of the gut microbiota.</title>
        <authorList>
            <person name="Lagkouvardos I."/>
            <person name="Pukall R."/>
            <person name="Abt B."/>
            <person name="Foesel B.U."/>
            <person name="Meier-Kolthoff J.P."/>
            <person name="Kumar N."/>
            <person name="Bresciani A."/>
            <person name="Martinez I."/>
            <person name="Just S."/>
            <person name="Ziegler C."/>
            <person name="Brugiroux S."/>
            <person name="Garzetti D."/>
            <person name="Wenning M."/>
            <person name="Bui T.P."/>
            <person name="Wang J."/>
            <person name="Hugenholtz F."/>
            <person name="Plugge C.M."/>
            <person name="Peterson D.A."/>
            <person name="Hornef M.W."/>
            <person name="Baines J.F."/>
            <person name="Smidt H."/>
            <person name="Walter J."/>
            <person name="Kristiansen K."/>
            <person name="Nielsen H.B."/>
            <person name="Haller D."/>
            <person name="Overmann J."/>
            <person name="Stecher B."/>
            <person name="Clavel T."/>
        </authorList>
    </citation>
    <scope>NUCLEOTIDE SEQUENCE [LARGE SCALE GENOMIC DNA]</scope>
    <source>
        <strain evidence="7 8">DSM 28560</strain>
    </source>
</reference>
<dbReference type="Pfam" id="PF02837">
    <property type="entry name" value="Glyco_hydro_2_N"/>
    <property type="match status" value="1"/>
</dbReference>
<evidence type="ECO:0000259" key="4">
    <source>
        <dbReference type="Pfam" id="PF00703"/>
    </source>
</evidence>
<dbReference type="SUPFAM" id="SSF49303">
    <property type="entry name" value="beta-Galactosidase/glucuronidase domain"/>
    <property type="match status" value="1"/>
</dbReference>
<dbReference type="PANTHER" id="PTHR42732">
    <property type="entry name" value="BETA-GALACTOSIDASE"/>
    <property type="match status" value="1"/>
</dbReference>
<dbReference type="InterPro" id="IPR036156">
    <property type="entry name" value="Beta-gal/glucu_dom_sf"/>
</dbReference>
<dbReference type="InterPro" id="IPR008979">
    <property type="entry name" value="Galactose-bd-like_sf"/>
</dbReference>
<comment type="caution">
    <text evidence="7">The sequence shown here is derived from an EMBL/GenBank/DDBJ whole genome shotgun (WGS) entry which is preliminary data.</text>
</comment>
<gene>
    <name evidence="7" type="ORF">E1963_12655</name>
</gene>
<evidence type="ECO:0000313" key="7">
    <source>
        <dbReference type="EMBL" id="TDA21214.1"/>
    </source>
</evidence>
<dbReference type="InterPro" id="IPR006103">
    <property type="entry name" value="Glyco_hydro_2_cat"/>
</dbReference>
<evidence type="ECO:0000313" key="8">
    <source>
        <dbReference type="Proteomes" id="UP000295710"/>
    </source>
</evidence>
<evidence type="ECO:0000256" key="1">
    <source>
        <dbReference type="ARBA" id="ARBA00007401"/>
    </source>
</evidence>
<evidence type="ECO:0000259" key="6">
    <source>
        <dbReference type="Pfam" id="PF02837"/>
    </source>
</evidence>
<dbReference type="EMBL" id="SMMX01000010">
    <property type="protein sequence ID" value="TDA21214.1"/>
    <property type="molecule type" value="Genomic_DNA"/>
</dbReference>
<sequence>MKQLKTRWTDKVGRDGVLTEYPRPSLRRKSYVNLNGVWNYAFTDDRKKPEAFQGQILVPFSPESALSGVGRRLKPGEYLWYSRQLPVGVKREKGKRWILHIGAADQCAAVSVNGRPVARNVGGYLPFSADVTDMLRDTDNELTVRIQDYSDRAYLARGKQKLDRGGMFYTAQSGIWQTVWMEQVPDHYIRRLKITPWYDKAEAEVLVRTRRESGVSVTVSSDEGQDITVEGWTNRPIRIPIRDVHSWSPEDPYLYRIHIRMGEDEADSYFAMRKKSAEKDKNGIMRLFLNNRPYFQKGVLDQGYWPDGLYTAPTDEAMIFDIKEMKRLGFNMLRKHVKIEPERWYYHCDRLGMLVWQDMVCGGEPYRHSYVTYAATAMELFHIRPKDRYYRLLGRRDEKSRSRFIQEMKDTVRTLYNHPSIVVWVIFNEGWGQFDANAVTEIARREDTTRLLDQASGWFDQGGGDFRSVHNYFFPLRIRPGKRVYALTEFGGYCWKVAGHSMYPGLYGYRIYGSKEELGKGYAALMKRGVEPLVGKGLSAVIYTQLSDVEEEVNGIYTYDREVLKIDEDIVRKCNDRLVINE</sequence>